<dbReference type="InParanoid" id="I3EG44"/>
<sequence length="65" mass="7213">MWGINREGILNFIHRARDFSATDKYIVWPGNTQPCGSVRNKITCGQIGWLRVRCGGQPACGPLVP</sequence>
<dbReference type="EMBL" id="GL870879">
    <property type="protein sequence ID" value="EIJ88191.1"/>
    <property type="molecule type" value="Genomic_DNA"/>
</dbReference>
<reference evidence="1" key="1">
    <citation type="submission" date="2011-01" db="EMBL/GenBank/DDBJ databases">
        <title>The Genome Sequence of Nematocida parisii strain ERTm3.</title>
        <authorList>
            <consortium name="The Broad Institute Genome Sequencing Platform"/>
            <consortium name="The Broad Institute Genome Sequencing Center for Infectious Disease"/>
            <person name="Cuomo C."/>
            <person name="Troemel E."/>
            <person name="Young S.K."/>
            <person name="Zeng Q."/>
            <person name="Gargeya S."/>
            <person name="Fitzgerald M."/>
            <person name="Haas B."/>
            <person name="Abouelleil A."/>
            <person name="Alvarado L."/>
            <person name="Arachchi H.M."/>
            <person name="Berlin A."/>
            <person name="Chapman S.B."/>
            <person name="Gearin G."/>
            <person name="Goldberg J."/>
            <person name="Griggs A."/>
            <person name="Gujja S."/>
            <person name="Hansen M."/>
            <person name="Heiman D."/>
            <person name="Howarth C."/>
            <person name="Larimer J."/>
            <person name="Lui A."/>
            <person name="MacDonald P.J.P."/>
            <person name="McCowen C."/>
            <person name="Montmayeur A."/>
            <person name="Murphy C."/>
            <person name="Neiman D."/>
            <person name="Pearson M."/>
            <person name="Priest M."/>
            <person name="Roberts A."/>
            <person name="Saif S."/>
            <person name="Shea T."/>
            <person name="Sisk P."/>
            <person name="Stolte C."/>
            <person name="Sykes S."/>
            <person name="Wortman J."/>
            <person name="Nusbaum C."/>
            <person name="Birren B."/>
        </authorList>
    </citation>
    <scope>NUCLEOTIDE SEQUENCE</scope>
    <source>
        <strain evidence="1">ERTm3</strain>
    </source>
</reference>
<name>I3EG44_NEMP3</name>
<dbReference type="Proteomes" id="UP000002872">
    <property type="component" value="Unassembled WGS sequence"/>
</dbReference>
<evidence type="ECO:0000313" key="2">
    <source>
        <dbReference type="Proteomes" id="UP000002872"/>
    </source>
</evidence>
<protein>
    <submittedName>
        <fullName evidence="1">Uncharacterized protein</fullName>
    </submittedName>
</protein>
<accession>I3EG44</accession>
<gene>
    <name evidence="1" type="ORF">NEQG_01635</name>
</gene>
<evidence type="ECO:0000313" key="1">
    <source>
        <dbReference type="EMBL" id="EIJ88191.1"/>
    </source>
</evidence>
<dbReference type="VEuPathDB" id="MicrosporidiaDB:NEQG_01635"/>
<organism evidence="1 2">
    <name type="scientific">Nematocida parisii (strain ERTm3)</name>
    <name type="common">Nematode killer fungus</name>
    <dbReference type="NCBI Taxonomy" id="935791"/>
    <lineage>
        <taxon>Eukaryota</taxon>
        <taxon>Fungi</taxon>
        <taxon>Fungi incertae sedis</taxon>
        <taxon>Microsporidia</taxon>
        <taxon>Nematocida</taxon>
    </lineage>
</organism>
<keyword evidence="2" id="KW-1185">Reference proteome</keyword>
<proteinExistence type="predicted"/>
<dbReference type="HOGENOM" id="CLU_2850229_0_0_1"/>
<dbReference type="AlphaFoldDB" id="I3EG44"/>